<feature type="domain" description="DUF4326" evidence="1">
    <location>
        <begin position="8"/>
        <end position="95"/>
    </location>
</feature>
<accession>A0AAU7PIC7</accession>
<reference evidence="2" key="1">
    <citation type="submission" date="2024-05" db="EMBL/GenBank/DDBJ databases">
        <authorList>
            <person name="Badawy S."/>
            <person name="Skurnik M."/>
        </authorList>
    </citation>
    <scope>NUCLEOTIDE SEQUENCE</scope>
</reference>
<evidence type="ECO:0000259" key="1">
    <source>
        <dbReference type="Pfam" id="PF14216"/>
    </source>
</evidence>
<sequence length="108" mass="12330">MDLKPIVVNKYKEPYDVYIGRGSKWGNPFTHISDKQTKAEFIVATREESIEKFREYIIERISNGEVQIDDLLELAGKRLGCFCKPKSCHGDVLVEIVSAILDELPDDN</sequence>
<dbReference type="EMBL" id="PP777464">
    <property type="protein sequence ID" value="XBS49322.1"/>
    <property type="molecule type" value="Genomic_DNA"/>
</dbReference>
<protein>
    <submittedName>
        <fullName evidence="2">DUF4326 domain-containing protein</fullName>
    </submittedName>
</protein>
<dbReference type="InterPro" id="IPR025475">
    <property type="entry name" value="DUF4326"/>
</dbReference>
<name>A0AAU7PIC7_9CAUD</name>
<dbReference type="Pfam" id="PF14216">
    <property type="entry name" value="DUF4326"/>
    <property type="match status" value="1"/>
</dbReference>
<proteinExistence type="predicted"/>
<evidence type="ECO:0000313" key="2">
    <source>
        <dbReference type="EMBL" id="XBS49322.1"/>
    </source>
</evidence>
<organism evidence="2">
    <name type="scientific">Escherichia phage fEgEco12</name>
    <dbReference type="NCBI Taxonomy" id="3158837"/>
    <lineage>
        <taxon>Viruses</taxon>
        <taxon>Duplodnaviria</taxon>
        <taxon>Heunggongvirae</taxon>
        <taxon>Uroviricota</taxon>
        <taxon>Caudoviricetes</taxon>
    </lineage>
</organism>